<keyword evidence="4 8" id="KW-0288">FMN</keyword>
<feature type="region of interest" description="Disordered" evidence="9">
    <location>
        <begin position="171"/>
        <end position="190"/>
    </location>
</feature>
<evidence type="ECO:0000313" key="11">
    <source>
        <dbReference type="EMBL" id="BDZ55701.1"/>
    </source>
</evidence>
<dbReference type="Gene3D" id="3.40.109.10">
    <property type="entry name" value="NADH Oxidase"/>
    <property type="match status" value="1"/>
</dbReference>
<sequence length="190" mass="20252">MTAAVPAGAPVRDAVLSRRSRPKVTDASPADAELEMLLQAASRVADHAALAPWRVIALRGRARARLGDAFVAASGFDGPAALALAAKPLRAPLLLAVVAAPRPHPKVPAWEQEACAAGVGHTLELLLDEAGWGVMWRTGPFTRHPEVARMHALAEHEHLMGWLYVGGRLESERPPRRASDPARGRFSVLG</sequence>
<accession>A0ABM8H4G3</accession>
<organism evidence="11 12">
    <name type="scientific">Agromyces marinus</name>
    <dbReference type="NCBI Taxonomy" id="1389020"/>
    <lineage>
        <taxon>Bacteria</taxon>
        <taxon>Bacillati</taxon>
        <taxon>Actinomycetota</taxon>
        <taxon>Actinomycetes</taxon>
        <taxon>Micrococcales</taxon>
        <taxon>Microbacteriaceae</taxon>
        <taxon>Agromyces</taxon>
    </lineage>
</organism>
<dbReference type="EMBL" id="AP027734">
    <property type="protein sequence ID" value="BDZ55701.1"/>
    <property type="molecule type" value="Genomic_DNA"/>
</dbReference>
<keyword evidence="7 8" id="KW-0520">NAD</keyword>
<dbReference type="CDD" id="cd02135">
    <property type="entry name" value="YdjA-like"/>
    <property type="match status" value="1"/>
</dbReference>
<dbReference type="Pfam" id="PF00881">
    <property type="entry name" value="Nitroreductase"/>
    <property type="match status" value="1"/>
</dbReference>
<comment type="cofactor">
    <cofactor evidence="1 8">
        <name>FMN</name>
        <dbReference type="ChEBI" id="CHEBI:58210"/>
    </cofactor>
</comment>
<reference evidence="12" key="1">
    <citation type="journal article" date="2019" name="Int. J. Syst. Evol. Microbiol.">
        <title>The Global Catalogue of Microorganisms (GCM) 10K type strain sequencing project: providing services to taxonomists for standard genome sequencing and annotation.</title>
        <authorList>
            <consortium name="The Broad Institute Genomics Platform"/>
            <consortium name="The Broad Institute Genome Sequencing Center for Infectious Disease"/>
            <person name="Wu L."/>
            <person name="Ma J."/>
        </authorList>
    </citation>
    <scope>NUCLEOTIDE SEQUENCE [LARGE SCALE GENOMIC DNA]</scope>
    <source>
        <strain evidence="12">NBRC 109019</strain>
    </source>
</reference>
<evidence type="ECO:0000256" key="7">
    <source>
        <dbReference type="ARBA" id="ARBA00023027"/>
    </source>
</evidence>
<keyword evidence="3 8" id="KW-0285">Flavoprotein</keyword>
<dbReference type="RefSeq" id="WP_234659575.1">
    <property type="nucleotide sequence ID" value="NZ_AP027734.1"/>
</dbReference>
<keyword evidence="5 8" id="KW-0521">NADP</keyword>
<feature type="domain" description="Nitroreductase" evidence="10">
    <location>
        <begin position="16"/>
        <end position="166"/>
    </location>
</feature>
<dbReference type="InterPro" id="IPR000415">
    <property type="entry name" value="Nitroreductase-like"/>
</dbReference>
<dbReference type="PANTHER" id="PTHR43821:SF1">
    <property type="entry name" value="NAD(P)H NITROREDUCTASE YDJA-RELATED"/>
    <property type="match status" value="1"/>
</dbReference>
<protein>
    <recommendedName>
        <fullName evidence="8">Putative NAD(P)H nitroreductase</fullName>
        <ecNumber evidence="8">1.-.-.-</ecNumber>
    </recommendedName>
</protein>
<evidence type="ECO:0000256" key="3">
    <source>
        <dbReference type="ARBA" id="ARBA00022630"/>
    </source>
</evidence>
<evidence type="ECO:0000259" key="10">
    <source>
        <dbReference type="Pfam" id="PF00881"/>
    </source>
</evidence>
<evidence type="ECO:0000313" key="12">
    <source>
        <dbReference type="Proteomes" id="UP001321477"/>
    </source>
</evidence>
<dbReference type="InterPro" id="IPR052530">
    <property type="entry name" value="NAD(P)H_nitroreductase"/>
</dbReference>
<dbReference type="EC" id="1.-.-.-" evidence="8"/>
<evidence type="ECO:0000256" key="2">
    <source>
        <dbReference type="ARBA" id="ARBA00007118"/>
    </source>
</evidence>
<evidence type="ECO:0000256" key="5">
    <source>
        <dbReference type="ARBA" id="ARBA00022857"/>
    </source>
</evidence>
<evidence type="ECO:0000256" key="1">
    <source>
        <dbReference type="ARBA" id="ARBA00001917"/>
    </source>
</evidence>
<keyword evidence="6 8" id="KW-0560">Oxidoreductase</keyword>
<proteinExistence type="inferred from homology"/>
<evidence type="ECO:0000256" key="9">
    <source>
        <dbReference type="SAM" id="MobiDB-lite"/>
    </source>
</evidence>
<evidence type="ECO:0000256" key="6">
    <source>
        <dbReference type="ARBA" id="ARBA00023002"/>
    </source>
</evidence>
<dbReference type="SUPFAM" id="SSF55469">
    <property type="entry name" value="FMN-dependent nitroreductase-like"/>
    <property type="match status" value="1"/>
</dbReference>
<evidence type="ECO:0000256" key="4">
    <source>
        <dbReference type="ARBA" id="ARBA00022643"/>
    </source>
</evidence>
<feature type="compositionally biased region" description="Basic and acidic residues" evidence="9">
    <location>
        <begin position="171"/>
        <end position="183"/>
    </location>
</feature>
<dbReference type="PANTHER" id="PTHR43821">
    <property type="entry name" value="NAD(P)H NITROREDUCTASE YDJA-RELATED"/>
    <property type="match status" value="1"/>
</dbReference>
<dbReference type="InterPro" id="IPR026021">
    <property type="entry name" value="YdjA-like"/>
</dbReference>
<gene>
    <name evidence="11" type="primary">ydjA</name>
    <name evidence="11" type="ORF">GCM10025870_27740</name>
</gene>
<dbReference type="Proteomes" id="UP001321477">
    <property type="component" value="Chromosome"/>
</dbReference>
<keyword evidence="12" id="KW-1185">Reference proteome</keyword>
<comment type="similarity">
    <text evidence="2 8">Belongs to the nitroreductase family.</text>
</comment>
<name>A0ABM8H4G3_9MICO</name>
<dbReference type="PIRSF" id="PIRSF000232">
    <property type="entry name" value="YdjA"/>
    <property type="match status" value="1"/>
</dbReference>
<dbReference type="InterPro" id="IPR029479">
    <property type="entry name" value="Nitroreductase"/>
</dbReference>
<evidence type="ECO:0000256" key="8">
    <source>
        <dbReference type="PIRNR" id="PIRNR000232"/>
    </source>
</evidence>